<proteinExistence type="predicted"/>
<evidence type="ECO:0008006" key="4">
    <source>
        <dbReference type="Google" id="ProtNLM"/>
    </source>
</evidence>
<name>A0A3N2QBP9_9BACT</name>
<accession>A0A3N2QBP9</accession>
<comment type="caution">
    <text evidence="2">The sequence shown here is derived from an EMBL/GenBank/DDBJ whole genome shotgun (WGS) entry which is preliminary data.</text>
</comment>
<organism evidence="2 3">
    <name type="scientific">Candidatus Cardinium hertigii</name>
    <dbReference type="NCBI Taxonomy" id="247481"/>
    <lineage>
        <taxon>Bacteria</taxon>
        <taxon>Pseudomonadati</taxon>
        <taxon>Bacteroidota</taxon>
        <taxon>Cytophagia</taxon>
        <taxon>Cytophagales</taxon>
        <taxon>Amoebophilaceae</taxon>
        <taxon>Candidatus Cardinium</taxon>
    </lineage>
</organism>
<dbReference type="Proteomes" id="UP000270927">
    <property type="component" value="Unassembled WGS sequence"/>
</dbReference>
<sequence>MFFKIVKILCKLFGITYLVELAKKKLSISICQFQYNIKAQAKKIGAILLFVFLIFMLFSSGFHFLLLGLAYWLNSLLCSAYMGFFIISIFCFLMVMLIFVILYRKMHYQEEK</sequence>
<dbReference type="AlphaFoldDB" id="A0A3N2QBP9"/>
<gene>
    <name evidence="2" type="ORF">EDM02_03715</name>
</gene>
<keyword evidence="1" id="KW-1133">Transmembrane helix</keyword>
<evidence type="ECO:0000256" key="1">
    <source>
        <dbReference type="SAM" id="Phobius"/>
    </source>
</evidence>
<keyword evidence="3" id="KW-1185">Reference proteome</keyword>
<feature type="transmembrane region" description="Helical" evidence="1">
    <location>
        <begin position="47"/>
        <end position="73"/>
    </location>
</feature>
<reference evidence="2 3" key="1">
    <citation type="submission" date="2018-09" db="EMBL/GenBank/DDBJ databases">
        <title>Comparative Genomics of Wolbachia-Cardinium Dual Endosymbiosis in a Plant-Parasitic Nematode.</title>
        <authorList>
            <person name="Brown A.M.V."/>
            <person name="Wasala S.K."/>
            <person name="Howe D.K."/>
            <person name="Peetz A.B."/>
            <person name="Zasada I.A."/>
            <person name="Denver D.R."/>
        </authorList>
    </citation>
    <scope>NUCLEOTIDE SEQUENCE [LARGE SCALE GENOMIC DNA]</scope>
    <source>
        <strain evidence="2 3">Pp_1</strain>
    </source>
</reference>
<dbReference type="EMBL" id="RARA01000025">
    <property type="protein sequence ID" value="ROT47236.1"/>
    <property type="molecule type" value="Genomic_DNA"/>
</dbReference>
<protein>
    <recommendedName>
        <fullName evidence="4">Phage holin family protein</fullName>
    </recommendedName>
</protein>
<keyword evidence="1" id="KW-0812">Transmembrane</keyword>
<feature type="transmembrane region" description="Helical" evidence="1">
    <location>
        <begin position="79"/>
        <end position="103"/>
    </location>
</feature>
<keyword evidence="1" id="KW-0472">Membrane</keyword>
<evidence type="ECO:0000313" key="2">
    <source>
        <dbReference type="EMBL" id="ROT47236.1"/>
    </source>
</evidence>
<evidence type="ECO:0000313" key="3">
    <source>
        <dbReference type="Proteomes" id="UP000270927"/>
    </source>
</evidence>